<evidence type="ECO:0000256" key="9">
    <source>
        <dbReference type="SAM" id="Phobius"/>
    </source>
</evidence>
<dbReference type="GO" id="GO:0015031">
    <property type="term" value="P:protein transport"/>
    <property type="evidence" value="ECO:0007669"/>
    <property type="project" value="UniProtKB-KW"/>
</dbReference>
<feature type="transmembrane region" description="Helical" evidence="9">
    <location>
        <begin position="88"/>
        <end position="109"/>
    </location>
</feature>
<feature type="transmembrane region" description="Helical" evidence="9">
    <location>
        <begin position="665"/>
        <end position="681"/>
    </location>
</feature>
<keyword evidence="8 9" id="KW-0472">Membrane</keyword>
<comment type="similarity">
    <text evidence="2">Belongs to the oligopeptide OPT transporter family.</text>
</comment>
<evidence type="ECO:0000256" key="3">
    <source>
        <dbReference type="ARBA" id="ARBA00022448"/>
    </source>
</evidence>
<evidence type="ECO:0008006" key="12">
    <source>
        <dbReference type="Google" id="ProtNLM"/>
    </source>
</evidence>
<dbReference type="GO" id="GO:0035673">
    <property type="term" value="F:oligopeptide transmembrane transporter activity"/>
    <property type="evidence" value="ECO:0007669"/>
    <property type="project" value="InterPro"/>
</dbReference>
<feature type="transmembrane region" description="Helical" evidence="9">
    <location>
        <begin position="618"/>
        <end position="636"/>
    </location>
</feature>
<dbReference type="NCBIfam" id="TIGR00728">
    <property type="entry name" value="OPT_sfam"/>
    <property type="match status" value="1"/>
</dbReference>
<evidence type="ECO:0000256" key="2">
    <source>
        <dbReference type="ARBA" id="ARBA00008807"/>
    </source>
</evidence>
<organism evidence="10 11">
    <name type="scientific">Ophiocordyceps sinensis</name>
    <dbReference type="NCBI Taxonomy" id="72228"/>
    <lineage>
        <taxon>Eukaryota</taxon>
        <taxon>Fungi</taxon>
        <taxon>Dikarya</taxon>
        <taxon>Ascomycota</taxon>
        <taxon>Pezizomycotina</taxon>
        <taxon>Sordariomycetes</taxon>
        <taxon>Hypocreomycetidae</taxon>
        <taxon>Hypocreales</taxon>
        <taxon>Ophiocordycipitaceae</taxon>
        <taxon>Ophiocordyceps</taxon>
    </lineage>
</organism>
<evidence type="ECO:0000256" key="5">
    <source>
        <dbReference type="ARBA" id="ARBA00022856"/>
    </source>
</evidence>
<dbReference type="AlphaFoldDB" id="A0A8H4LQ28"/>
<evidence type="ECO:0000313" key="10">
    <source>
        <dbReference type="EMBL" id="KAF4503940.1"/>
    </source>
</evidence>
<feature type="transmembrane region" description="Helical" evidence="9">
    <location>
        <begin position="193"/>
        <end position="216"/>
    </location>
</feature>
<sequence length="757" mass="83757">MTPDDDAMRVPGARADLDAALGKTDVVDWAVEHHDADEDSPYQEVRAAVRNSDGGEVANTLRAWIIGLFFVSLGTGLHMFLGMRSPVISLPAIVVQLLAYPIGCLWARVVPKRVFTTLGTTWTLNTGPFTIKEHVVVTLMSNVSIGGAYSTDALVALQAKPFYNVNLGWGFAVLFTLSSQLIGIALTGLFRRFLVWPAAMVWPRQFASTALFYALHDRTRSDGVHSDGWRVSRYRWFLAVAAAMFCYSWVPAVLWRGLSVFAFVTWIRPRSRVLNQLFGGYTGLSLLPITFDWTYVTAYLGDPLLAPTHSHVNTLVGVLLFVVVTTVGIVYSGALYADYLPMVTAQTYDNTQRYYNTSRILGPGMTFDEQKYAQYSPLFLPPALALNYGLSFAALTSAMVHIWLFHGNEVWYRFRTARNQKPDVHMKMMRKYPDAPNAWYVGLLLLSVALGLGTALGYDSQLPWWAFLVSILLALIFIIPVTMVLAVSNILLGLNILSPFLAGFLIPGRPIGVMVFNVYSTVVLLQAQTYSGDLKLAHYMKVPPKTTFWCQVVATAWAVFVQIAVMNWTLGNVDGVCDNAQPDHFTCPNGRALFSSTMAWGVIGPRRMFGAGGMYSQLNWFWLVGAGLPVLLYVLVRVLKVRFLGHFQAPVMLGAMAWLPPGTPLSYSTWAVVGLVFNGWIRRRWGGWWVTYNYTTAAALDSGLILATVVVFLAITFPGVTVPQWWGNVAVFETLDATSAATLKTVAEGETFGPATW</sequence>
<feature type="transmembrane region" description="Helical" evidence="9">
    <location>
        <begin position="546"/>
        <end position="565"/>
    </location>
</feature>
<dbReference type="NCBIfam" id="TIGR00727">
    <property type="entry name" value="ISP4_OPT"/>
    <property type="match status" value="1"/>
</dbReference>
<feature type="transmembrane region" description="Helical" evidence="9">
    <location>
        <begin position="316"/>
        <end position="337"/>
    </location>
</feature>
<keyword evidence="11" id="KW-1185">Reference proteome</keyword>
<keyword evidence="3" id="KW-0813">Transport</keyword>
<dbReference type="InterPro" id="IPR004813">
    <property type="entry name" value="OPT"/>
</dbReference>
<evidence type="ECO:0000256" key="7">
    <source>
        <dbReference type="ARBA" id="ARBA00022989"/>
    </source>
</evidence>
<feature type="transmembrane region" description="Helical" evidence="9">
    <location>
        <begin position="278"/>
        <end position="296"/>
    </location>
</feature>
<keyword evidence="5" id="KW-0571">Peptide transport</keyword>
<evidence type="ECO:0000256" key="4">
    <source>
        <dbReference type="ARBA" id="ARBA00022692"/>
    </source>
</evidence>
<evidence type="ECO:0000313" key="11">
    <source>
        <dbReference type="Proteomes" id="UP000557566"/>
    </source>
</evidence>
<comment type="subcellular location">
    <subcellularLocation>
        <location evidence="1">Membrane</location>
        <topology evidence="1">Multi-pass membrane protein</topology>
    </subcellularLocation>
</comment>
<evidence type="ECO:0000256" key="8">
    <source>
        <dbReference type="ARBA" id="ARBA00023136"/>
    </source>
</evidence>
<feature type="transmembrane region" description="Helical" evidence="9">
    <location>
        <begin position="61"/>
        <end position="81"/>
    </location>
</feature>
<gene>
    <name evidence="10" type="ORF">G6O67_008568</name>
</gene>
<dbReference type="PANTHER" id="PTHR22601">
    <property type="entry name" value="ISP4 LIKE PROTEIN"/>
    <property type="match status" value="1"/>
</dbReference>
<feature type="transmembrane region" description="Helical" evidence="9">
    <location>
        <begin position="693"/>
        <end position="717"/>
    </location>
</feature>
<reference evidence="10 11" key="1">
    <citation type="journal article" date="2020" name="Genome Biol. Evol.">
        <title>A new high-quality draft genome assembly of the Chinese cordyceps Ophiocordyceps sinensis.</title>
        <authorList>
            <person name="Shu R."/>
            <person name="Zhang J."/>
            <person name="Meng Q."/>
            <person name="Zhang H."/>
            <person name="Zhou G."/>
            <person name="Li M."/>
            <person name="Wu P."/>
            <person name="Zhao Y."/>
            <person name="Chen C."/>
            <person name="Qin Q."/>
        </authorList>
    </citation>
    <scope>NUCLEOTIDE SEQUENCE [LARGE SCALE GENOMIC DNA]</scope>
    <source>
        <strain evidence="10 11">IOZ07</strain>
    </source>
</reference>
<feature type="transmembrane region" description="Helical" evidence="9">
    <location>
        <begin position="438"/>
        <end position="458"/>
    </location>
</feature>
<feature type="transmembrane region" description="Helical" evidence="9">
    <location>
        <begin position="236"/>
        <end position="266"/>
    </location>
</feature>
<comment type="caution">
    <text evidence="10">The sequence shown here is derived from an EMBL/GenBank/DDBJ whole genome shotgun (WGS) entry which is preliminary data.</text>
</comment>
<protein>
    <recommendedName>
        <fullName evidence="12">OPT family small oligopeptide transporter</fullName>
    </recommendedName>
</protein>
<dbReference type="Pfam" id="PF03169">
    <property type="entry name" value="OPT"/>
    <property type="match status" value="1"/>
</dbReference>
<dbReference type="GO" id="GO:0016020">
    <property type="term" value="C:membrane"/>
    <property type="evidence" value="ECO:0007669"/>
    <property type="project" value="UniProtKB-SubCell"/>
</dbReference>
<evidence type="ECO:0000256" key="1">
    <source>
        <dbReference type="ARBA" id="ARBA00004141"/>
    </source>
</evidence>
<keyword evidence="7 9" id="KW-1133">Transmembrane helix</keyword>
<keyword evidence="4 9" id="KW-0812">Transmembrane</keyword>
<dbReference type="InterPro" id="IPR004648">
    <property type="entry name" value="Oligpept_transpt"/>
</dbReference>
<name>A0A8H4LQ28_9HYPO</name>
<feature type="transmembrane region" description="Helical" evidence="9">
    <location>
        <begin position="465"/>
        <end position="492"/>
    </location>
</feature>
<evidence type="ECO:0000256" key="6">
    <source>
        <dbReference type="ARBA" id="ARBA00022927"/>
    </source>
</evidence>
<dbReference type="Proteomes" id="UP000557566">
    <property type="component" value="Unassembled WGS sequence"/>
</dbReference>
<accession>A0A8H4LQ28</accession>
<feature type="transmembrane region" description="Helical" evidence="9">
    <location>
        <begin position="167"/>
        <end position="186"/>
    </location>
</feature>
<dbReference type="EMBL" id="JAAVMX010000012">
    <property type="protein sequence ID" value="KAF4503940.1"/>
    <property type="molecule type" value="Genomic_DNA"/>
</dbReference>
<feature type="transmembrane region" description="Helical" evidence="9">
    <location>
        <begin position="384"/>
        <end position="405"/>
    </location>
</feature>
<dbReference type="OrthoDB" id="9986677at2759"/>
<proteinExistence type="inferred from homology"/>
<keyword evidence="6" id="KW-0653">Protein transport</keyword>